<accession>A0A8S3QC77</accession>
<dbReference type="SUPFAM" id="SSF55797">
    <property type="entry name" value="PR-1-like"/>
    <property type="match status" value="1"/>
</dbReference>
<evidence type="ECO:0000259" key="2">
    <source>
        <dbReference type="SMART" id="SM00198"/>
    </source>
</evidence>
<dbReference type="InterPro" id="IPR014044">
    <property type="entry name" value="CAP_dom"/>
</dbReference>
<organism evidence="3 4">
    <name type="scientific">Mytilus edulis</name>
    <name type="common">Blue mussel</name>
    <dbReference type="NCBI Taxonomy" id="6550"/>
    <lineage>
        <taxon>Eukaryota</taxon>
        <taxon>Metazoa</taxon>
        <taxon>Spiralia</taxon>
        <taxon>Lophotrochozoa</taxon>
        <taxon>Mollusca</taxon>
        <taxon>Bivalvia</taxon>
        <taxon>Autobranchia</taxon>
        <taxon>Pteriomorphia</taxon>
        <taxon>Mytilida</taxon>
        <taxon>Mytiloidea</taxon>
        <taxon>Mytilidae</taxon>
        <taxon>Mytilinae</taxon>
        <taxon>Mytilus</taxon>
    </lineage>
</organism>
<dbReference type="EMBL" id="CAJPWZ010000436">
    <property type="protein sequence ID" value="CAG2192696.1"/>
    <property type="molecule type" value="Genomic_DNA"/>
</dbReference>
<dbReference type="InterPro" id="IPR035940">
    <property type="entry name" value="CAP_sf"/>
</dbReference>
<name>A0A8S3QC77_MYTED</name>
<feature type="domain" description="SCP" evidence="2">
    <location>
        <begin position="155"/>
        <end position="272"/>
    </location>
</feature>
<comment type="caution">
    <text evidence="3">The sequence shown here is derived from an EMBL/GenBank/DDBJ whole genome shotgun (WGS) entry which is preliminary data.</text>
</comment>
<proteinExistence type="predicted"/>
<evidence type="ECO:0000313" key="3">
    <source>
        <dbReference type="EMBL" id="CAG2192696.1"/>
    </source>
</evidence>
<dbReference type="OrthoDB" id="737510at2759"/>
<feature type="compositionally biased region" description="Polar residues" evidence="1">
    <location>
        <begin position="48"/>
        <end position="61"/>
    </location>
</feature>
<dbReference type="SMART" id="SM00198">
    <property type="entry name" value="SCP"/>
    <property type="match status" value="1"/>
</dbReference>
<gene>
    <name evidence="3" type="ORF">MEDL_7843</name>
</gene>
<protein>
    <recommendedName>
        <fullName evidence="2">SCP domain-containing protein</fullName>
    </recommendedName>
</protein>
<sequence>MKPEYILFYRDGNDETASNGDSDSKISDESAEKLIANAIREKVKNITGNDQQGSISRSFSVRNGIKTSKRDQIKIKRRTKDQNRKDKKWNHRLYNHGHGWGSLHNKIKRGKKAAFGVNAKRNITRIPQKKQVNTETEAASLHIKGVKKPCRISDEEAAMALNVHRAYRKEEHARNMWSLDWDQDLAELAQGLADECVFKHTNLEFANGVRVGQNLGATTGSNHSIERMVHLFMNEKADYNYTEHKWTNVVGHYLQVSLFFKSNNTVVCFRISIDL</sequence>
<evidence type="ECO:0000256" key="1">
    <source>
        <dbReference type="SAM" id="MobiDB-lite"/>
    </source>
</evidence>
<evidence type="ECO:0000313" key="4">
    <source>
        <dbReference type="Proteomes" id="UP000683360"/>
    </source>
</evidence>
<dbReference type="Proteomes" id="UP000683360">
    <property type="component" value="Unassembled WGS sequence"/>
</dbReference>
<dbReference type="Pfam" id="PF00188">
    <property type="entry name" value="CAP"/>
    <property type="match status" value="1"/>
</dbReference>
<reference evidence="3" key="1">
    <citation type="submission" date="2021-03" db="EMBL/GenBank/DDBJ databases">
        <authorList>
            <person name="Bekaert M."/>
        </authorList>
    </citation>
    <scope>NUCLEOTIDE SEQUENCE</scope>
</reference>
<feature type="region of interest" description="Disordered" evidence="1">
    <location>
        <begin position="48"/>
        <end position="71"/>
    </location>
</feature>
<dbReference type="AlphaFoldDB" id="A0A8S3QC77"/>
<dbReference type="Gene3D" id="3.40.33.10">
    <property type="entry name" value="CAP"/>
    <property type="match status" value="1"/>
</dbReference>
<keyword evidence="4" id="KW-1185">Reference proteome</keyword>